<dbReference type="EMBL" id="JAQQKX010000008">
    <property type="protein sequence ID" value="MDC7683862.1"/>
    <property type="molecule type" value="Genomic_DNA"/>
</dbReference>
<evidence type="ECO:0000313" key="2">
    <source>
        <dbReference type="Proteomes" id="UP001214854"/>
    </source>
</evidence>
<accession>A0ABT5HUV5</accession>
<comment type="caution">
    <text evidence="1">The sequence shown here is derived from an EMBL/GenBank/DDBJ whole genome shotgun (WGS) entry which is preliminary data.</text>
</comment>
<name>A0ABT5HUV5_9CAUL</name>
<dbReference type="InterPro" id="IPR021251">
    <property type="entry name" value="DUF2793"/>
</dbReference>
<dbReference type="Proteomes" id="UP001214854">
    <property type="component" value="Unassembled WGS sequence"/>
</dbReference>
<dbReference type="Pfam" id="PF10983">
    <property type="entry name" value="DUF2793"/>
    <property type="match status" value="1"/>
</dbReference>
<keyword evidence="2" id="KW-1185">Reference proteome</keyword>
<organism evidence="1 2">
    <name type="scientific">Asticcacaulis aquaticus</name>
    <dbReference type="NCBI Taxonomy" id="2984212"/>
    <lineage>
        <taxon>Bacteria</taxon>
        <taxon>Pseudomonadati</taxon>
        <taxon>Pseudomonadota</taxon>
        <taxon>Alphaproteobacteria</taxon>
        <taxon>Caulobacterales</taxon>
        <taxon>Caulobacteraceae</taxon>
        <taxon>Asticcacaulis</taxon>
    </lineage>
</organism>
<dbReference type="RefSeq" id="WP_272748322.1">
    <property type="nucleotide sequence ID" value="NZ_JAQQKX010000008.1"/>
</dbReference>
<proteinExistence type="predicted"/>
<protein>
    <submittedName>
        <fullName evidence="1">DUF2793 domain-containing protein</fullName>
    </submittedName>
</protein>
<evidence type="ECO:0000313" key="1">
    <source>
        <dbReference type="EMBL" id="MDC7683862.1"/>
    </source>
</evidence>
<gene>
    <name evidence="1" type="ORF">PQU92_11275</name>
</gene>
<sequence length="172" mass="18398">MSLQNTPRLGLPLLQSGQAQKHVTLNESLWRLEALVQARVLSRAVGAQPDSPADGEAYILPEGAAGAAWDMAEAGDFVVFQAGYWERLPVPVGALVHVADEDRYYRRGVSGWAALQSTFGSLQNLDRLGVSATADDSNRLSVNSPQVLFNHAGSHSRVFVNKAGSDDDAAVV</sequence>
<reference evidence="1 2" key="1">
    <citation type="submission" date="2023-01" db="EMBL/GenBank/DDBJ databases">
        <title>Novel species of the genus Asticcacaulis isolated from rivers.</title>
        <authorList>
            <person name="Lu H."/>
        </authorList>
    </citation>
    <scope>NUCLEOTIDE SEQUENCE [LARGE SCALE GENOMIC DNA]</scope>
    <source>
        <strain evidence="1 2">BYS171W</strain>
    </source>
</reference>